<organism evidence="7 8">
    <name type="scientific">Jaminaea rosea</name>
    <dbReference type="NCBI Taxonomy" id="1569628"/>
    <lineage>
        <taxon>Eukaryota</taxon>
        <taxon>Fungi</taxon>
        <taxon>Dikarya</taxon>
        <taxon>Basidiomycota</taxon>
        <taxon>Ustilaginomycotina</taxon>
        <taxon>Exobasidiomycetes</taxon>
        <taxon>Microstromatales</taxon>
        <taxon>Microstromatales incertae sedis</taxon>
        <taxon>Jaminaea</taxon>
    </lineage>
</organism>
<evidence type="ECO:0000256" key="3">
    <source>
        <dbReference type="ARBA" id="ARBA00022603"/>
    </source>
</evidence>
<dbReference type="STRING" id="1569628.A0A316US02"/>
<feature type="region of interest" description="Disordered" evidence="6">
    <location>
        <begin position="470"/>
        <end position="491"/>
    </location>
</feature>
<feature type="compositionally biased region" description="Low complexity" evidence="6">
    <location>
        <begin position="27"/>
        <end position="42"/>
    </location>
</feature>
<name>A0A316US02_9BASI</name>
<feature type="region of interest" description="Disordered" evidence="6">
    <location>
        <begin position="92"/>
        <end position="122"/>
    </location>
</feature>
<evidence type="ECO:0000256" key="1">
    <source>
        <dbReference type="ARBA" id="ARBA00010086"/>
    </source>
</evidence>
<evidence type="ECO:0000256" key="6">
    <source>
        <dbReference type="SAM" id="MobiDB-lite"/>
    </source>
</evidence>
<dbReference type="GO" id="GO:0030735">
    <property type="term" value="F:carnosine N-methyltransferase activity"/>
    <property type="evidence" value="ECO:0007669"/>
    <property type="project" value="UniProtKB-EC"/>
</dbReference>
<dbReference type="Pfam" id="PF07942">
    <property type="entry name" value="CARME"/>
    <property type="match status" value="1"/>
</dbReference>
<dbReference type="EMBL" id="KZ819671">
    <property type="protein sequence ID" value="PWN26653.1"/>
    <property type="molecule type" value="Genomic_DNA"/>
</dbReference>
<feature type="compositionally biased region" description="Low complexity" evidence="6">
    <location>
        <begin position="172"/>
        <end position="189"/>
    </location>
</feature>
<dbReference type="Gene3D" id="3.40.50.150">
    <property type="entry name" value="Vaccinia Virus protein VP39"/>
    <property type="match status" value="1"/>
</dbReference>
<dbReference type="OrthoDB" id="978at2759"/>
<feature type="compositionally biased region" description="Low complexity" evidence="6">
    <location>
        <begin position="1"/>
        <end position="10"/>
    </location>
</feature>
<dbReference type="PANTHER" id="PTHR12303:SF6">
    <property type="entry name" value="CARNOSINE N-METHYLTRANSFERASE"/>
    <property type="match status" value="1"/>
</dbReference>
<evidence type="ECO:0000256" key="5">
    <source>
        <dbReference type="ARBA" id="ARBA00022691"/>
    </source>
</evidence>
<reference evidence="7 8" key="1">
    <citation type="journal article" date="2018" name="Mol. Biol. Evol.">
        <title>Broad Genomic Sampling Reveals a Smut Pathogenic Ancestry of the Fungal Clade Ustilaginomycotina.</title>
        <authorList>
            <person name="Kijpornyongpan T."/>
            <person name="Mondo S.J."/>
            <person name="Barry K."/>
            <person name="Sandor L."/>
            <person name="Lee J."/>
            <person name="Lipzen A."/>
            <person name="Pangilinan J."/>
            <person name="LaButti K."/>
            <person name="Hainaut M."/>
            <person name="Henrissat B."/>
            <person name="Grigoriev I.V."/>
            <person name="Spatafora J.W."/>
            <person name="Aime M.C."/>
        </authorList>
    </citation>
    <scope>NUCLEOTIDE SEQUENCE [LARGE SCALE GENOMIC DNA]</scope>
    <source>
        <strain evidence="7 8">MCA 5214</strain>
    </source>
</reference>
<dbReference type="SUPFAM" id="SSF53335">
    <property type="entry name" value="S-adenosyl-L-methionine-dependent methyltransferases"/>
    <property type="match status" value="1"/>
</dbReference>
<gene>
    <name evidence="7" type="ORF">BDZ90DRAFT_221740</name>
</gene>
<accession>A0A316US02</accession>
<evidence type="ECO:0000313" key="8">
    <source>
        <dbReference type="Proteomes" id="UP000245884"/>
    </source>
</evidence>
<dbReference type="PANTHER" id="PTHR12303">
    <property type="entry name" value="CARNOSINE N-METHYLTRANSFERASE"/>
    <property type="match status" value="1"/>
</dbReference>
<feature type="compositionally biased region" description="Low complexity" evidence="6">
    <location>
        <begin position="475"/>
        <end position="491"/>
    </location>
</feature>
<evidence type="ECO:0000256" key="2">
    <source>
        <dbReference type="ARBA" id="ARBA00012003"/>
    </source>
</evidence>
<evidence type="ECO:0000256" key="4">
    <source>
        <dbReference type="ARBA" id="ARBA00022679"/>
    </source>
</evidence>
<feature type="region of interest" description="Disordered" evidence="6">
    <location>
        <begin position="166"/>
        <end position="194"/>
    </location>
</feature>
<sequence>MTAPAAQGAQDRGGDGEHIHTHTNGVSSTAGQAAAAASSSSAPNRESEHIRTVLSTFEAYLPYSLATNNIRRRSYNALSRRHRNMLADVGATLPRPTIEGGGGASSSREVKEGSRSTPPNLWGDRGIKARLAEIDDRIRRNADFLDLVVAQGREFLGEDKWNPELAGGDNGCEGSAAGAKGAAVASNSSPPRDLDKVRSTLKQLVRDWSEQGKEERLFAYQPILEALEAQFPLPRTQRNRVRVLFPGCGLGRLPWEAAMRGFTSQGNEYSLYMLLSSHLILNKTSQARTHRIYPWVGSMSNWRSAAHLLEEVDLPDVHPGQLLARSPRETHFSMAAGDFVKVYGAEEQRGKWDSVCTSFFLDTARNPLSYLETIHSTLREGGVWINLGPLLWHFEGTGPEKKMVGDEFASGSIELTLEEVMDLMEKVGFVVEERRTMPRQSYTGNARSMLTYEYECEFWVARKVGQLGDEGTAASSRSGNGSGNLNVTLSG</sequence>
<dbReference type="SMART" id="SM01296">
    <property type="entry name" value="N2227"/>
    <property type="match status" value="1"/>
</dbReference>
<keyword evidence="4" id="KW-0808">Transferase</keyword>
<dbReference type="RefSeq" id="XP_025361265.1">
    <property type="nucleotide sequence ID" value="XM_025504489.1"/>
</dbReference>
<dbReference type="Proteomes" id="UP000245884">
    <property type="component" value="Unassembled WGS sequence"/>
</dbReference>
<dbReference type="InterPro" id="IPR029063">
    <property type="entry name" value="SAM-dependent_MTases_sf"/>
</dbReference>
<keyword evidence="3" id="KW-0489">Methyltransferase</keyword>
<proteinExistence type="inferred from homology"/>
<dbReference type="AlphaFoldDB" id="A0A316US02"/>
<protein>
    <recommendedName>
        <fullName evidence="2">carnosine N-methyltransferase</fullName>
        <ecNumber evidence="2">2.1.1.22</ecNumber>
    </recommendedName>
</protein>
<keyword evidence="5" id="KW-0949">S-adenosyl-L-methionine</keyword>
<dbReference type="GO" id="GO:0032259">
    <property type="term" value="P:methylation"/>
    <property type="evidence" value="ECO:0007669"/>
    <property type="project" value="UniProtKB-KW"/>
</dbReference>
<dbReference type="GeneID" id="37026312"/>
<dbReference type="InterPro" id="IPR012901">
    <property type="entry name" value="CARME"/>
</dbReference>
<comment type="similarity">
    <text evidence="1">Belongs to the carnosine N-methyltransferase family.</text>
</comment>
<keyword evidence="8" id="KW-1185">Reference proteome</keyword>
<feature type="region of interest" description="Disordered" evidence="6">
    <location>
        <begin position="1"/>
        <end position="47"/>
    </location>
</feature>
<dbReference type="EC" id="2.1.1.22" evidence="2"/>
<evidence type="ECO:0000313" key="7">
    <source>
        <dbReference type="EMBL" id="PWN26653.1"/>
    </source>
</evidence>